<dbReference type="InterPro" id="IPR006963">
    <property type="entry name" value="Mopterin_OxRdtase_4Fe-4S_dom"/>
</dbReference>
<dbReference type="CDD" id="cd02781">
    <property type="entry name" value="MopB_CT_Acetylene-hydratase"/>
    <property type="match status" value="1"/>
</dbReference>
<dbReference type="InterPro" id="IPR006656">
    <property type="entry name" value="Mopterin_OxRdtase"/>
</dbReference>
<comment type="cofactor">
    <cofactor evidence="1">
        <name>Mo-bis(molybdopterin guanine dinucleotide)</name>
        <dbReference type="ChEBI" id="CHEBI:60539"/>
    </cofactor>
</comment>
<dbReference type="SUPFAM" id="SSF53706">
    <property type="entry name" value="Formate dehydrogenase/DMSO reductase, domains 1-3"/>
    <property type="match status" value="1"/>
</dbReference>
<dbReference type="Gene3D" id="3.40.228.10">
    <property type="entry name" value="Dimethylsulfoxide Reductase, domain 2"/>
    <property type="match status" value="1"/>
</dbReference>
<dbReference type="InterPro" id="IPR050612">
    <property type="entry name" value="Prok_Mopterin_Oxidored"/>
</dbReference>
<dbReference type="SMART" id="SM00926">
    <property type="entry name" value="Molybdop_Fe4S4"/>
    <property type="match status" value="1"/>
</dbReference>
<protein>
    <submittedName>
        <fullName evidence="9">Acetylene hydratase</fullName>
        <ecNumber evidence="9">4.2.1.112</ecNumber>
    </submittedName>
</protein>
<evidence type="ECO:0000313" key="9">
    <source>
        <dbReference type="EMBL" id="PRR71541.1"/>
    </source>
</evidence>
<organism evidence="9 10">
    <name type="scientific">Neomoorella stamsii</name>
    <dbReference type="NCBI Taxonomy" id="1266720"/>
    <lineage>
        <taxon>Bacteria</taxon>
        <taxon>Bacillati</taxon>
        <taxon>Bacillota</taxon>
        <taxon>Clostridia</taxon>
        <taxon>Neomoorellales</taxon>
        <taxon>Neomoorellaceae</taxon>
        <taxon>Neomoorella</taxon>
    </lineage>
</organism>
<dbReference type="Proteomes" id="UP000239430">
    <property type="component" value="Unassembled WGS sequence"/>
</dbReference>
<dbReference type="GO" id="GO:0046872">
    <property type="term" value="F:metal ion binding"/>
    <property type="evidence" value="ECO:0007669"/>
    <property type="project" value="UniProtKB-KW"/>
</dbReference>
<dbReference type="RefSeq" id="WP_054935829.1">
    <property type="nucleotide sequence ID" value="NZ_PVXL01000054.1"/>
</dbReference>
<evidence type="ECO:0000256" key="4">
    <source>
        <dbReference type="ARBA" id="ARBA00022723"/>
    </source>
</evidence>
<comment type="caution">
    <text evidence="9">The sequence shown here is derived from an EMBL/GenBank/DDBJ whole genome shotgun (WGS) entry which is preliminary data.</text>
</comment>
<dbReference type="PROSITE" id="PS00932">
    <property type="entry name" value="MOLYBDOPTERIN_PROK_3"/>
    <property type="match status" value="1"/>
</dbReference>
<name>A0A9X7P5H6_9FIRM</name>
<dbReference type="SUPFAM" id="SSF50692">
    <property type="entry name" value="ADC-like"/>
    <property type="match status" value="1"/>
</dbReference>
<dbReference type="GO" id="GO:0018818">
    <property type="term" value="F:acetylene hydratase activity"/>
    <property type="evidence" value="ECO:0007669"/>
    <property type="project" value="UniProtKB-EC"/>
</dbReference>
<keyword evidence="9" id="KW-0456">Lyase</keyword>
<dbReference type="AlphaFoldDB" id="A0A9X7P5H6"/>
<keyword evidence="7" id="KW-0411">Iron-sulfur</keyword>
<dbReference type="InterPro" id="IPR037949">
    <property type="entry name" value="MopB_CT_Acetylene-hydratase"/>
</dbReference>
<evidence type="ECO:0000256" key="5">
    <source>
        <dbReference type="ARBA" id="ARBA00023002"/>
    </source>
</evidence>
<dbReference type="Pfam" id="PF04879">
    <property type="entry name" value="Molybdop_Fe4S4"/>
    <property type="match status" value="1"/>
</dbReference>
<evidence type="ECO:0000256" key="6">
    <source>
        <dbReference type="ARBA" id="ARBA00023004"/>
    </source>
</evidence>
<proteinExistence type="inferred from homology"/>
<dbReference type="EC" id="4.2.1.112" evidence="9"/>
<dbReference type="CDD" id="cd02759">
    <property type="entry name" value="MopB_Acetylene-hydratase"/>
    <property type="match status" value="1"/>
</dbReference>
<gene>
    <name evidence="9" type="ORF">MOST_23790</name>
</gene>
<keyword evidence="6" id="KW-0408">Iron</keyword>
<dbReference type="Gene3D" id="3.40.50.740">
    <property type="match status" value="1"/>
</dbReference>
<dbReference type="GO" id="GO:0016491">
    <property type="term" value="F:oxidoreductase activity"/>
    <property type="evidence" value="ECO:0007669"/>
    <property type="project" value="UniProtKB-KW"/>
</dbReference>
<dbReference type="InterPro" id="IPR006655">
    <property type="entry name" value="Mopterin_OxRdtase_prok_CS"/>
</dbReference>
<dbReference type="PANTHER" id="PTHR43742">
    <property type="entry name" value="TRIMETHYLAMINE-N-OXIDE REDUCTASE"/>
    <property type="match status" value="1"/>
</dbReference>
<dbReference type="GO" id="GO:0051536">
    <property type="term" value="F:iron-sulfur cluster binding"/>
    <property type="evidence" value="ECO:0007669"/>
    <property type="project" value="UniProtKB-KW"/>
</dbReference>
<dbReference type="InterPro" id="IPR041930">
    <property type="entry name" value="Acetylene_hydratase"/>
</dbReference>
<keyword evidence="4" id="KW-0479">Metal-binding</keyword>
<evidence type="ECO:0000256" key="1">
    <source>
        <dbReference type="ARBA" id="ARBA00001942"/>
    </source>
</evidence>
<evidence type="ECO:0000256" key="3">
    <source>
        <dbReference type="ARBA" id="ARBA00022505"/>
    </source>
</evidence>
<comment type="similarity">
    <text evidence="2">Belongs to the prokaryotic molybdopterin-containing oxidoreductase family.</text>
</comment>
<dbReference type="GO" id="GO:0043546">
    <property type="term" value="F:molybdopterin cofactor binding"/>
    <property type="evidence" value="ECO:0007669"/>
    <property type="project" value="InterPro"/>
</dbReference>
<keyword evidence="10" id="KW-1185">Reference proteome</keyword>
<dbReference type="Gene3D" id="2.20.25.90">
    <property type="entry name" value="ADC-like domains"/>
    <property type="match status" value="1"/>
</dbReference>
<reference evidence="9 10" key="1">
    <citation type="submission" date="2018-03" db="EMBL/GenBank/DDBJ databases">
        <title>Genome sequence of Moorella stamsii DSM 26217.</title>
        <authorList>
            <person name="Poehlein A."/>
            <person name="Daniel R."/>
        </authorList>
    </citation>
    <scope>NUCLEOTIDE SEQUENCE [LARGE SCALE GENOMIC DNA]</scope>
    <source>
        <strain evidence="10">DSM 26217</strain>
    </source>
</reference>
<evidence type="ECO:0000313" key="10">
    <source>
        <dbReference type="Proteomes" id="UP000239430"/>
    </source>
</evidence>
<dbReference type="PANTHER" id="PTHR43742:SF6">
    <property type="entry name" value="OXIDOREDUCTASE YYAE-RELATED"/>
    <property type="match status" value="1"/>
</dbReference>
<dbReference type="Pfam" id="PF01568">
    <property type="entry name" value="Molydop_binding"/>
    <property type="match status" value="1"/>
</dbReference>
<evidence type="ECO:0000256" key="7">
    <source>
        <dbReference type="ARBA" id="ARBA00023014"/>
    </source>
</evidence>
<dbReference type="InterPro" id="IPR009010">
    <property type="entry name" value="Asp_de-COase-like_dom_sf"/>
</dbReference>
<sequence length="745" mass="83846">MQTTAKPWTYEKDGYTVVRTCAWSPPGCHPVGCGLRLYVKDGRLVKVEGDPEHPISQGRLCIRCLTLPEYVHHPQRIIYPMKRVGERGENKWKRISWDEAYDIIVDKIQEIKEKYGPEAIVQFTGTGRQTAFYDGPMAHAVIGTPNNCYAHSGFSCLGPRTAVTSYVLGARYPEVDYAGQFPERYNHPGWQPPKYLIIWGRDPLKSNPDGFYGHSVVDMMKLGTKLIVVDPRLTWLASRADVWLQVRPGTDTALVLGMLNVIINEELYDKEFVEKWCYGFDKLKERVQEYPPEKVAEITLVPKERLIEAARKFATSKPSSIQWGLATDQKPNGVQMAHGILALMAITGNIDVPGGNIIGSIPLILAMAALEEKLPEEVRQKTIGKEEYPAFFGALPVSHPDLTLDAMETGKPYPIKMAWIKSSNVIACPTAAPDRWYRALKQMEFVVATDTVMTPTISAAADIFLPLSTFAEHDGIVAVLFGEVGILVGAINKALQVGECKSDSEILLELGKKLKPELWPWLNVQTMIEELMLKPALGITFEELREKGWVHVPYEYRKYETGKLRPDGEPGFLTLTGKIELYSTAFEGWGEDPLPYYAEPPYSPYSTPELAREYPLILTTGARMWGMFHSEHRHIRTIREIHSDPIVEIHPETAAQLGINDGDWVYIENMFGRCKQKAKLTAGIHPKVVHAQHGWWFPEKPAEEPSLFGVWEANINLLVPHECIGKLGFGAPFKCMICKVYKAQD</sequence>
<accession>A0A9X7P5H6</accession>
<feature type="domain" description="4Fe-4S Mo/W bis-MGD-type" evidence="8">
    <location>
        <begin position="14"/>
        <end position="75"/>
    </location>
</feature>
<evidence type="ECO:0000256" key="2">
    <source>
        <dbReference type="ARBA" id="ARBA00010312"/>
    </source>
</evidence>
<keyword evidence="5" id="KW-0560">Oxidoreductase</keyword>
<evidence type="ECO:0000259" key="8">
    <source>
        <dbReference type="PROSITE" id="PS51669"/>
    </source>
</evidence>
<dbReference type="EMBL" id="PVXL01000054">
    <property type="protein sequence ID" value="PRR71541.1"/>
    <property type="molecule type" value="Genomic_DNA"/>
</dbReference>
<dbReference type="Pfam" id="PF00384">
    <property type="entry name" value="Molybdopterin"/>
    <property type="match status" value="1"/>
</dbReference>
<keyword evidence="3" id="KW-0500">Molybdenum</keyword>
<dbReference type="PROSITE" id="PS51669">
    <property type="entry name" value="4FE4S_MOW_BIS_MGD"/>
    <property type="match status" value="1"/>
</dbReference>
<dbReference type="InterPro" id="IPR006657">
    <property type="entry name" value="MoPterin_dinucl-bd_dom"/>
</dbReference>
<dbReference type="Gene3D" id="2.40.40.20">
    <property type="match status" value="1"/>
</dbReference>